<keyword evidence="2" id="KW-1185">Reference proteome</keyword>
<reference evidence="1" key="1">
    <citation type="submission" date="2023-07" db="EMBL/GenBank/DDBJ databases">
        <title>Black Yeasts Isolated from many extreme environments.</title>
        <authorList>
            <person name="Coleine C."/>
            <person name="Stajich J.E."/>
            <person name="Selbmann L."/>
        </authorList>
    </citation>
    <scope>NUCLEOTIDE SEQUENCE</scope>
    <source>
        <strain evidence="1">CCFEE 5714</strain>
    </source>
</reference>
<organism evidence="1 2">
    <name type="scientific">Vermiconidia calcicola</name>
    <dbReference type="NCBI Taxonomy" id="1690605"/>
    <lineage>
        <taxon>Eukaryota</taxon>
        <taxon>Fungi</taxon>
        <taxon>Dikarya</taxon>
        <taxon>Ascomycota</taxon>
        <taxon>Pezizomycotina</taxon>
        <taxon>Dothideomycetes</taxon>
        <taxon>Dothideomycetidae</taxon>
        <taxon>Mycosphaerellales</taxon>
        <taxon>Extremaceae</taxon>
        <taxon>Vermiconidia</taxon>
    </lineage>
</organism>
<sequence length="304" mass="32169">MPDFQCGIESTEQLTIGTSGENEAFVGGDLMRSPVELPRSAGDLFSPPGSSINSLRGLSDTSLGSNNGLSDLLAFTLPTPRPTTSAAPTGEVQSFKVAPATGQACSCLTQALGLMTELSELLSKACTLWTTQGIEDCTAIRTFQDVLGQNKAAVDAVGTMLHCPCTHDGSLLVIISLIVFKILGLFAAVLTAPGCSDSQAGRSFHTSASEPALQSHADERSYRIEGKNWARMSAQAVLSELHSVRRLSLSSKLKSQAAILGGEKDMSNASLESMSGEIYKQLDTDLLNRLKALSQGIIVRLRSF</sequence>
<evidence type="ECO:0000313" key="2">
    <source>
        <dbReference type="Proteomes" id="UP001281147"/>
    </source>
</evidence>
<comment type="caution">
    <text evidence="1">The sequence shown here is derived from an EMBL/GenBank/DDBJ whole genome shotgun (WGS) entry which is preliminary data.</text>
</comment>
<evidence type="ECO:0000313" key="1">
    <source>
        <dbReference type="EMBL" id="KAK3720358.1"/>
    </source>
</evidence>
<accession>A0ACC3NP42</accession>
<dbReference type="EMBL" id="JAUTXU010000022">
    <property type="protein sequence ID" value="KAK3720358.1"/>
    <property type="molecule type" value="Genomic_DNA"/>
</dbReference>
<proteinExistence type="predicted"/>
<dbReference type="Proteomes" id="UP001281147">
    <property type="component" value="Unassembled WGS sequence"/>
</dbReference>
<protein>
    <submittedName>
        <fullName evidence="1">Uncharacterized protein</fullName>
    </submittedName>
</protein>
<name>A0ACC3NP42_9PEZI</name>
<gene>
    <name evidence="1" type="ORF">LTR37_003769</name>
</gene>